<dbReference type="EMBL" id="JBFOLK010000011">
    <property type="protein sequence ID" value="KAL2476134.1"/>
    <property type="molecule type" value="Genomic_DNA"/>
</dbReference>
<dbReference type="Gene3D" id="2.40.330.10">
    <property type="entry name" value="DNA-binding pseudobarrel domain"/>
    <property type="match status" value="1"/>
</dbReference>
<reference evidence="8" key="1">
    <citation type="submission" date="2024-07" db="EMBL/GenBank/DDBJ databases">
        <title>Two chromosome-level genome assemblies of Korean endemic species Abeliophyllum distichum and Forsythia ovata (Oleaceae).</title>
        <authorList>
            <person name="Jang H."/>
        </authorList>
    </citation>
    <scope>NUCLEOTIDE SEQUENCE [LARGE SCALE GENOMIC DNA]</scope>
</reference>
<evidence type="ECO:0000256" key="2">
    <source>
        <dbReference type="ARBA" id="ARBA00023015"/>
    </source>
</evidence>
<keyword evidence="2" id="KW-0805">Transcription regulation</keyword>
<dbReference type="SUPFAM" id="SSF101936">
    <property type="entry name" value="DNA-binding pseudobarrel domain"/>
    <property type="match status" value="1"/>
</dbReference>
<dbReference type="PANTHER" id="PTHR31541:SF25">
    <property type="entry name" value="GAMMA-GLIADIN B"/>
    <property type="match status" value="1"/>
</dbReference>
<protein>
    <recommendedName>
        <fullName evidence="9">B3 domain-containing protein</fullName>
    </recommendedName>
</protein>
<dbReference type="GO" id="GO:0003677">
    <property type="term" value="F:DNA binding"/>
    <property type="evidence" value="ECO:0007669"/>
    <property type="project" value="UniProtKB-KW"/>
</dbReference>
<dbReference type="AlphaFoldDB" id="A0ABD1QIS9"/>
<evidence type="ECO:0008006" key="9">
    <source>
        <dbReference type="Google" id="ProtNLM"/>
    </source>
</evidence>
<comment type="subcellular location">
    <subcellularLocation>
        <location evidence="1">Nucleus</location>
    </subcellularLocation>
</comment>
<evidence type="ECO:0000256" key="1">
    <source>
        <dbReference type="ARBA" id="ARBA00004123"/>
    </source>
</evidence>
<evidence type="ECO:0000313" key="7">
    <source>
        <dbReference type="EMBL" id="KAL2476134.1"/>
    </source>
</evidence>
<feature type="compositionally biased region" description="Basic and acidic residues" evidence="6">
    <location>
        <begin position="53"/>
        <end position="62"/>
    </location>
</feature>
<gene>
    <name evidence="7" type="ORF">Adt_36870</name>
</gene>
<evidence type="ECO:0000256" key="3">
    <source>
        <dbReference type="ARBA" id="ARBA00023125"/>
    </source>
</evidence>
<feature type="region of interest" description="Disordered" evidence="6">
    <location>
        <begin position="51"/>
        <end position="105"/>
    </location>
</feature>
<keyword evidence="3" id="KW-0238">DNA-binding</keyword>
<dbReference type="PANTHER" id="PTHR31541">
    <property type="entry name" value="B3 DOMAIN PLANT PROTEIN-RELATED"/>
    <property type="match status" value="1"/>
</dbReference>
<proteinExistence type="predicted"/>
<keyword evidence="5" id="KW-0539">Nucleus</keyword>
<name>A0ABD1QIS9_9LAMI</name>
<dbReference type="Proteomes" id="UP001604336">
    <property type="component" value="Unassembled WGS sequence"/>
</dbReference>
<dbReference type="Pfam" id="PF03754">
    <property type="entry name" value="At2g31720-like"/>
    <property type="match status" value="1"/>
</dbReference>
<sequence>MEEKKIRMRDLTLDDMEAVKTDGNWSMIDILRSVTKRAAEIFDNEVVLGQSYRGEEKGDEKPSSSGSKRFSHKEKGNPSIVEKPSSSKSTKFSHKEKGKLSVEENPNSCKNIKFRFSFHEEISCSENLLKKPIKCRKDQRLREEKSLKKTIEYKGIVQHEEEWSKKCFNKLFQRNLKSTASGFVAETSGMKKRKKSMSKSCSSGEEDQVKKKRSKIDHGPEPPPPLPEEFRNAIQELAEGRNISAEMLVLQKGLYNSDVDRHQSRFSIPRNSMIGDFLKDEEKANLLRRFRNGRLESMRVSIIDPLLIKDTVDLRRWPMKKDSGNESVSYMITGNWTEILKRNNFESGCGTVVQLWSFRIEEKLCFCLVRLPGN</sequence>
<evidence type="ECO:0000313" key="8">
    <source>
        <dbReference type="Proteomes" id="UP001604336"/>
    </source>
</evidence>
<feature type="region of interest" description="Disordered" evidence="6">
    <location>
        <begin position="187"/>
        <end position="228"/>
    </location>
</feature>
<evidence type="ECO:0000256" key="4">
    <source>
        <dbReference type="ARBA" id="ARBA00023163"/>
    </source>
</evidence>
<feature type="compositionally biased region" description="Basic and acidic residues" evidence="6">
    <location>
        <begin position="93"/>
        <end position="102"/>
    </location>
</feature>
<organism evidence="7 8">
    <name type="scientific">Abeliophyllum distichum</name>
    <dbReference type="NCBI Taxonomy" id="126358"/>
    <lineage>
        <taxon>Eukaryota</taxon>
        <taxon>Viridiplantae</taxon>
        <taxon>Streptophyta</taxon>
        <taxon>Embryophyta</taxon>
        <taxon>Tracheophyta</taxon>
        <taxon>Spermatophyta</taxon>
        <taxon>Magnoliopsida</taxon>
        <taxon>eudicotyledons</taxon>
        <taxon>Gunneridae</taxon>
        <taxon>Pentapetalae</taxon>
        <taxon>asterids</taxon>
        <taxon>lamiids</taxon>
        <taxon>Lamiales</taxon>
        <taxon>Oleaceae</taxon>
        <taxon>Forsythieae</taxon>
        <taxon>Abeliophyllum</taxon>
    </lineage>
</organism>
<comment type="caution">
    <text evidence="7">The sequence shown here is derived from an EMBL/GenBank/DDBJ whole genome shotgun (WGS) entry which is preliminary data.</text>
</comment>
<keyword evidence="4" id="KW-0804">Transcription</keyword>
<accession>A0ABD1QIS9</accession>
<dbReference type="InterPro" id="IPR005508">
    <property type="entry name" value="At2g31720-like"/>
</dbReference>
<evidence type="ECO:0000256" key="5">
    <source>
        <dbReference type="ARBA" id="ARBA00023242"/>
    </source>
</evidence>
<evidence type="ECO:0000256" key="6">
    <source>
        <dbReference type="SAM" id="MobiDB-lite"/>
    </source>
</evidence>
<dbReference type="InterPro" id="IPR015300">
    <property type="entry name" value="DNA-bd_pseudobarrel_sf"/>
</dbReference>
<keyword evidence="8" id="KW-1185">Reference proteome</keyword>
<dbReference type="GO" id="GO:0005634">
    <property type="term" value="C:nucleus"/>
    <property type="evidence" value="ECO:0007669"/>
    <property type="project" value="UniProtKB-SubCell"/>
</dbReference>